<gene>
    <name evidence="9" type="ORF">CWC46_02875</name>
    <name evidence="10" type="ORF">Ser39006_002875</name>
</gene>
<evidence type="ECO:0000313" key="10">
    <source>
        <dbReference type="EMBL" id="AUH03168.1"/>
    </source>
</evidence>
<comment type="similarity">
    <text evidence="1 6">Belongs to the sigma-70 factor family. ECF subfamily.</text>
</comment>
<dbReference type="InterPro" id="IPR039425">
    <property type="entry name" value="RNA_pol_sigma-70-like"/>
</dbReference>
<keyword evidence="11" id="KW-1185">Reference proteome</keyword>
<evidence type="ECO:0000259" key="7">
    <source>
        <dbReference type="Pfam" id="PF04542"/>
    </source>
</evidence>
<dbReference type="EMBL" id="CP025085">
    <property type="protein sequence ID" value="AUG98853.1"/>
    <property type="molecule type" value="Genomic_DNA"/>
</dbReference>
<reference evidence="10 11" key="1">
    <citation type="journal article" date="2013" name="Genome Announc.">
        <title>Draft genome sequence of Serratia sp. strain ATCC 39006, a model bacterium for analysis of the biosynthesis and regulation of prodigiosin, a carbapenem, and gas vesicles.</title>
        <authorList>
            <person name="Fineran P.C."/>
            <person name="Iglesias Cans M.C."/>
            <person name="Ramsay J.P."/>
            <person name="Wilf N.M."/>
            <person name="Cossyleon D."/>
            <person name="McNeil M.B."/>
            <person name="Williamson N.R."/>
            <person name="Monson R.E."/>
            <person name="Becher S.A."/>
            <person name="Stanton J.A."/>
            <person name="Brugger K."/>
            <person name="Brown S.D."/>
            <person name="Salmond G.P."/>
        </authorList>
    </citation>
    <scope>NUCLEOTIDE SEQUENCE [LARGE SCALE GENOMIC DNA]</scope>
    <source>
        <strain evidence="10">ATCC 39006</strain>
        <strain evidence="11">ATCC 39006 / SC 11482</strain>
    </source>
</reference>
<dbReference type="Proteomes" id="UP000233778">
    <property type="component" value="Chromosome"/>
</dbReference>
<reference evidence="10" key="2">
    <citation type="submission" date="2013-09" db="EMBL/GenBank/DDBJ databases">
        <authorList>
            <person name="Wang G."/>
            <person name="Yang Y."/>
            <person name="Su Y."/>
        </authorList>
    </citation>
    <scope>NUCLEOTIDE SEQUENCE</scope>
    <source>
        <strain evidence="10">ATCC 39006</strain>
    </source>
</reference>
<organism evidence="10 11">
    <name type="scientific">Serratia sp. (strain ATCC 39006)</name>
    <name type="common">Prodigiosinella confusarubida</name>
    <dbReference type="NCBI Taxonomy" id="104623"/>
    <lineage>
        <taxon>Bacteria</taxon>
        <taxon>Pseudomonadati</taxon>
        <taxon>Pseudomonadota</taxon>
        <taxon>Gammaproteobacteria</taxon>
        <taxon>Enterobacterales</taxon>
        <taxon>Pectobacteriaceae</taxon>
        <taxon>Prodigiosinella</taxon>
    </lineage>
</organism>
<dbReference type="EMBL" id="CP025084">
    <property type="protein sequence ID" value="AUH03168.1"/>
    <property type="molecule type" value="Genomic_DNA"/>
</dbReference>
<evidence type="ECO:0000256" key="1">
    <source>
        <dbReference type="ARBA" id="ARBA00010641"/>
    </source>
</evidence>
<dbReference type="KEGG" id="sera:Ser39006_002875"/>
<dbReference type="GO" id="GO:0006352">
    <property type="term" value="P:DNA-templated transcription initiation"/>
    <property type="evidence" value="ECO:0007669"/>
    <property type="project" value="InterPro"/>
</dbReference>
<dbReference type="Proteomes" id="UP000017700">
    <property type="component" value="Chromosome"/>
</dbReference>
<dbReference type="Gene3D" id="1.10.10.10">
    <property type="entry name" value="Winged helix-like DNA-binding domain superfamily/Winged helix DNA-binding domain"/>
    <property type="match status" value="1"/>
</dbReference>
<dbReference type="Gene3D" id="1.10.1740.10">
    <property type="match status" value="1"/>
</dbReference>
<dbReference type="Pfam" id="PF08281">
    <property type="entry name" value="Sigma70_r4_2"/>
    <property type="match status" value="1"/>
</dbReference>
<protein>
    <recommendedName>
        <fullName evidence="6">RNA polymerase sigma factor</fullName>
    </recommendedName>
</protein>
<reference evidence="9 12" key="3">
    <citation type="submission" date="2017-11" db="EMBL/GenBank/DDBJ databases">
        <title>Complete genome sequence of Serratia sp. ATCC 39006 LacA.</title>
        <authorList>
            <person name="Hampton H.G."/>
            <person name="Jackson S.A."/>
            <person name="Jauregui R."/>
            <person name="Poulter G.T.M."/>
            <person name="Salmond G.P.C."/>
            <person name="Fineran P.C."/>
        </authorList>
    </citation>
    <scope>NUCLEOTIDE SEQUENCE [LARGE SCALE GENOMIC DNA]</scope>
    <source>
        <strain evidence="9 12">ATCC 39006</strain>
    </source>
</reference>
<keyword evidence="2 6" id="KW-0805">Transcription regulation</keyword>
<proteinExistence type="inferred from homology"/>
<dbReference type="PANTHER" id="PTHR43133:SF8">
    <property type="entry name" value="RNA POLYMERASE SIGMA FACTOR HI_1459-RELATED"/>
    <property type="match status" value="1"/>
</dbReference>
<evidence type="ECO:0000313" key="11">
    <source>
        <dbReference type="Proteomes" id="UP000017700"/>
    </source>
</evidence>
<dbReference type="Pfam" id="PF04542">
    <property type="entry name" value="Sigma70_r2"/>
    <property type="match status" value="1"/>
</dbReference>
<keyword evidence="5 6" id="KW-0804">Transcription</keyword>
<dbReference type="InterPro" id="IPR036388">
    <property type="entry name" value="WH-like_DNA-bd_sf"/>
</dbReference>
<dbReference type="InterPro" id="IPR013249">
    <property type="entry name" value="RNA_pol_sigma70_r4_t2"/>
</dbReference>
<reference evidence="10" key="4">
    <citation type="submission" date="2017-11" db="EMBL/GenBank/DDBJ databases">
        <title>Complete genome sequence of Serratia sp. ATCC 39006.</title>
        <authorList>
            <person name="Hampton H.G."/>
            <person name="Jackson S.A."/>
            <person name="Jauregui R."/>
            <person name="Poulter G.T.M."/>
            <person name="Salmond G.P.C."/>
            <person name="Fineran P.C."/>
        </authorList>
    </citation>
    <scope>NUCLEOTIDE SEQUENCE</scope>
    <source>
        <strain evidence="10">ATCC 39006</strain>
    </source>
</reference>
<dbReference type="RefSeq" id="WP_021013700.1">
    <property type="nucleotide sequence ID" value="NZ_CP025084.1"/>
</dbReference>
<keyword evidence="4 6" id="KW-0238">DNA-binding</keyword>
<dbReference type="NCBIfam" id="TIGR02937">
    <property type="entry name" value="sigma70-ECF"/>
    <property type="match status" value="1"/>
</dbReference>
<dbReference type="InterPro" id="IPR013324">
    <property type="entry name" value="RNA_pol_sigma_r3/r4-like"/>
</dbReference>
<dbReference type="InterPro" id="IPR013325">
    <property type="entry name" value="RNA_pol_sigma_r2"/>
</dbReference>
<dbReference type="InterPro" id="IPR000838">
    <property type="entry name" value="RNA_pol_sigma70_ECF_CS"/>
</dbReference>
<feature type="domain" description="RNA polymerase sigma factor 70 region 4 type 2" evidence="8">
    <location>
        <begin position="102"/>
        <end position="152"/>
    </location>
</feature>
<dbReference type="SUPFAM" id="SSF88659">
    <property type="entry name" value="Sigma3 and sigma4 domains of RNA polymerase sigma factors"/>
    <property type="match status" value="1"/>
</dbReference>
<dbReference type="InterPro" id="IPR007627">
    <property type="entry name" value="RNA_pol_sigma70_r2"/>
</dbReference>
<dbReference type="GO" id="GO:0016987">
    <property type="term" value="F:sigma factor activity"/>
    <property type="evidence" value="ECO:0007669"/>
    <property type="project" value="UniProtKB-KW"/>
</dbReference>
<dbReference type="STRING" id="104623.Ser39006_00424"/>
<dbReference type="PROSITE" id="PS01063">
    <property type="entry name" value="SIGMA70_ECF"/>
    <property type="match status" value="1"/>
</dbReference>
<evidence type="ECO:0000256" key="2">
    <source>
        <dbReference type="ARBA" id="ARBA00023015"/>
    </source>
</evidence>
<evidence type="ECO:0000256" key="6">
    <source>
        <dbReference type="RuleBase" id="RU000716"/>
    </source>
</evidence>
<evidence type="ECO:0000256" key="3">
    <source>
        <dbReference type="ARBA" id="ARBA00023082"/>
    </source>
</evidence>
<sequence>MAFECVLNAWQTHEKELLGFLYRHLGEHSLAEDLLQDVFIKAMKQGSHFCSLDNPRAWLFRVARTTLIDCTRLAKPNVVLTEDLPVSDAQERDAIDELDICISRNLPHLPTEDRFILEACHLHGLTVSAFAEREGLSLPAAKSRLLRARQRLRDALVQHCQVQFDEQGRVCCHIPKKTEK</sequence>
<dbReference type="InterPro" id="IPR014284">
    <property type="entry name" value="RNA_pol_sigma-70_dom"/>
</dbReference>
<evidence type="ECO:0000256" key="4">
    <source>
        <dbReference type="ARBA" id="ARBA00023125"/>
    </source>
</evidence>
<dbReference type="OrthoDB" id="9797134at2"/>
<feature type="domain" description="RNA polymerase sigma-70 region 2" evidence="7">
    <location>
        <begin position="11"/>
        <end position="69"/>
    </location>
</feature>
<evidence type="ECO:0000256" key="5">
    <source>
        <dbReference type="ARBA" id="ARBA00023163"/>
    </source>
</evidence>
<evidence type="ECO:0000313" key="12">
    <source>
        <dbReference type="Proteomes" id="UP000233778"/>
    </source>
</evidence>
<evidence type="ECO:0000259" key="8">
    <source>
        <dbReference type="Pfam" id="PF08281"/>
    </source>
</evidence>
<dbReference type="SUPFAM" id="SSF88946">
    <property type="entry name" value="Sigma2 domain of RNA polymerase sigma factors"/>
    <property type="match status" value="1"/>
</dbReference>
<dbReference type="AlphaFoldDB" id="A0A2I5TF39"/>
<accession>A0A2I5TF39</accession>
<dbReference type="PANTHER" id="PTHR43133">
    <property type="entry name" value="RNA POLYMERASE ECF-TYPE SIGMA FACTO"/>
    <property type="match status" value="1"/>
</dbReference>
<evidence type="ECO:0000313" key="9">
    <source>
        <dbReference type="EMBL" id="AUG98853.1"/>
    </source>
</evidence>
<keyword evidence="3 6" id="KW-0731">Sigma factor</keyword>
<dbReference type="KEGG" id="serq:CWC46_02875"/>
<name>A0A2I5TF39_SERS3</name>
<dbReference type="GO" id="GO:0003677">
    <property type="term" value="F:DNA binding"/>
    <property type="evidence" value="ECO:0007669"/>
    <property type="project" value="UniProtKB-KW"/>
</dbReference>